<comment type="similarity">
    <text evidence="10">Belongs to the insect chemoreceptor superfamily. Heteromeric odorant receptor channel (TC 1.A.69) family.</text>
</comment>
<feature type="transmembrane region" description="Helical" evidence="10">
    <location>
        <begin position="387"/>
        <end position="411"/>
    </location>
</feature>
<evidence type="ECO:0000256" key="2">
    <source>
        <dbReference type="ARBA" id="ARBA00022475"/>
    </source>
</evidence>
<dbReference type="InterPro" id="IPR004117">
    <property type="entry name" value="7tm6_olfct_rcpt"/>
</dbReference>
<dbReference type="EMBL" id="KQ971361">
    <property type="protein sequence ID" value="EFA09166.2"/>
    <property type="molecule type" value="Genomic_DNA"/>
</dbReference>
<dbReference type="AlphaFoldDB" id="D6WXE7"/>
<dbReference type="GO" id="GO:0004984">
    <property type="term" value="F:olfactory receptor activity"/>
    <property type="evidence" value="ECO:0000318"/>
    <property type="project" value="GO_Central"/>
</dbReference>
<accession>D6WXE7</accession>
<evidence type="ECO:0000256" key="1">
    <source>
        <dbReference type="ARBA" id="ARBA00004651"/>
    </source>
</evidence>
<reference evidence="11 12" key="1">
    <citation type="journal article" date="2008" name="Nature">
        <title>The genome of the model beetle and pest Tribolium castaneum.</title>
        <authorList>
            <consortium name="Tribolium Genome Sequencing Consortium"/>
            <person name="Richards S."/>
            <person name="Gibbs R.A."/>
            <person name="Weinstock G.M."/>
            <person name="Brown S.J."/>
            <person name="Denell R."/>
            <person name="Beeman R.W."/>
            <person name="Gibbs R."/>
            <person name="Beeman R.W."/>
            <person name="Brown S.J."/>
            <person name="Bucher G."/>
            <person name="Friedrich M."/>
            <person name="Grimmelikhuijzen C.J."/>
            <person name="Klingler M."/>
            <person name="Lorenzen M."/>
            <person name="Richards S."/>
            <person name="Roth S."/>
            <person name="Schroder R."/>
            <person name="Tautz D."/>
            <person name="Zdobnov E.M."/>
            <person name="Muzny D."/>
            <person name="Gibbs R.A."/>
            <person name="Weinstock G.M."/>
            <person name="Attaway T."/>
            <person name="Bell S."/>
            <person name="Buhay C.J."/>
            <person name="Chandrabose M.N."/>
            <person name="Chavez D."/>
            <person name="Clerk-Blankenburg K.P."/>
            <person name="Cree A."/>
            <person name="Dao M."/>
            <person name="Davis C."/>
            <person name="Chacko J."/>
            <person name="Dinh H."/>
            <person name="Dugan-Rocha S."/>
            <person name="Fowler G."/>
            <person name="Garner T.T."/>
            <person name="Garnes J."/>
            <person name="Gnirke A."/>
            <person name="Hawes A."/>
            <person name="Hernandez J."/>
            <person name="Hines S."/>
            <person name="Holder M."/>
            <person name="Hume J."/>
            <person name="Jhangiani S.N."/>
            <person name="Joshi V."/>
            <person name="Khan Z.M."/>
            <person name="Jackson L."/>
            <person name="Kovar C."/>
            <person name="Kowis A."/>
            <person name="Lee S."/>
            <person name="Lewis L.R."/>
            <person name="Margolis J."/>
            <person name="Morgan M."/>
            <person name="Nazareth L.V."/>
            <person name="Nguyen N."/>
            <person name="Okwuonu G."/>
            <person name="Parker D."/>
            <person name="Richards S."/>
            <person name="Ruiz S.J."/>
            <person name="Santibanez J."/>
            <person name="Savard J."/>
            <person name="Scherer S.E."/>
            <person name="Schneider B."/>
            <person name="Sodergren E."/>
            <person name="Tautz D."/>
            <person name="Vattahil S."/>
            <person name="Villasana D."/>
            <person name="White C.S."/>
            <person name="Wright R."/>
            <person name="Park Y."/>
            <person name="Beeman R.W."/>
            <person name="Lord J."/>
            <person name="Oppert B."/>
            <person name="Lorenzen M."/>
            <person name="Brown S."/>
            <person name="Wang L."/>
            <person name="Savard J."/>
            <person name="Tautz D."/>
            <person name="Richards S."/>
            <person name="Weinstock G."/>
            <person name="Gibbs R.A."/>
            <person name="Liu Y."/>
            <person name="Worley K."/>
            <person name="Weinstock G."/>
            <person name="Elsik C.G."/>
            <person name="Reese J.T."/>
            <person name="Elhaik E."/>
            <person name="Landan G."/>
            <person name="Graur D."/>
            <person name="Arensburger P."/>
            <person name="Atkinson P."/>
            <person name="Beeman R.W."/>
            <person name="Beidler J."/>
            <person name="Brown S.J."/>
            <person name="Demuth J.P."/>
            <person name="Drury D.W."/>
            <person name="Du Y.Z."/>
            <person name="Fujiwara H."/>
            <person name="Lorenzen M."/>
            <person name="Maselli V."/>
            <person name="Osanai M."/>
            <person name="Park Y."/>
            <person name="Robertson H.M."/>
            <person name="Tu Z."/>
            <person name="Wang J.J."/>
            <person name="Wang S."/>
            <person name="Richards S."/>
            <person name="Song H."/>
            <person name="Zhang L."/>
            <person name="Sodergren E."/>
            <person name="Werner D."/>
            <person name="Stanke M."/>
            <person name="Morgenstern B."/>
            <person name="Solovyev V."/>
            <person name="Kosarev P."/>
            <person name="Brown G."/>
            <person name="Chen H.C."/>
            <person name="Ermolaeva O."/>
            <person name="Hlavina W."/>
            <person name="Kapustin Y."/>
            <person name="Kiryutin B."/>
            <person name="Kitts P."/>
            <person name="Maglott D."/>
            <person name="Pruitt K."/>
            <person name="Sapojnikov V."/>
            <person name="Souvorov A."/>
            <person name="Mackey A.J."/>
            <person name="Waterhouse R.M."/>
            <person name="Wyder S."/>
            <person name="Zdobnov E.M."/>
            <person name="Zdobnov E.M."/>
            <person name="Wyder S."/>
            <person name="Kriventseva E.V."/>
            <person name="Kadowaki T."/>
            <person name="Bork P."/>
            <person name="Aranda M."/>
            <person name="Bao R."/>
            <person name="Beermann A."/>
            <person name="Berns N."/>
            <person name="Bolognesi R."/>
            <person name="Bonneton F."/>
            <person name="Bopp D."/>
            <person name="Brown S.J."/>
            <person name="Bucher G."/>
            <person name="Butts T."/>
            <person name="Chaumot A."/>
            <person name="Denell R.E."/>
            <person name="Ferrier D.E."/>
            <person name="Friedrich M."/>
            <person name="Gordon C.M."/>
            <person name="Jindra M."/>
            <person name="Klingler M."/>
            <person name="Lan Q."/>
            <person name="Lattorff H.M."/>
            <person name="Laudet V."/>
            <person name="von Levetsow C."/>
            <person name="Liu Z."/>
            <person name="Lutz R."/>
            <person name="Lynch J.A."/>
            <person name="da Fonseca R.N."/>
            <person name="Posnien N."/>
            <person name="Reuter R."/>
            <person name="Roth S."/>
            <person name="Savard J."/>
            <person name="Schinko J.B."/>
            <person name="Schmitt C."/>
            <person name="Schoppmeier M."/>
            <person name="Schroder R."/>
            <person name="Shippy T.D."/>
            <person name="Simonnet F."/>
            <person name="Marques-Souza H."/>
            <person name="Tautz D."/>
            <person name="Tomoyasu Y."/>
            <person name="Trauner J."/>
            <person name="Van der Zee M."/>
            <person name="Vervoort M."/>
            <person name="Wittkopp N."/>
            <person name="Wimmer E.A."/>
            <person name="Yang X."/>
            <person name="Jones A.K."/>
            <person name="Sattelle D.B."/>
            <person name="Ebert P.R."/>
            <person name="Nelson D."/>
            <person name="Scott J.G."/>
            <person name="Beeman R.W."/>
            <person name="Muthukrishnan S."/>
            <person name="Kramer K.J."/>
            <person name="Arakane Y."/>
            <person name="Beeman R.W."/>
            <person name="Zhu Q."/>
            <person name="Hogenkamp D."/>
            <person name="Dixit R."/>
            <person name="Oppert B."/>
            <person name="Jiang H."/>
            <person name="Zou Z."/>
            <person name="Marshall J."/>
            <person name="Elpidina E."/>
            <person name="Vinokurov K."/>
            <person name="Oppert C."/>
            <person name="Zou Z."/>
            <person name="Evans J."/>
            <person name="Lu Z."/>
            <person name="Zhao P."/>
            <person name="Sumathipala N."/>
            <person name="Altincicek B."/>
            <person name="Vilcinskas A."/>
            <person name="Williams M."/>
            <person name="Hultmark D."/>
            <person name="Hetru C."/>
            <person name="Jiang H."/>
            <person name="Grimmelikhuijzen C.J."/>
            <person name="Hauser F."/>
            <person name="Cazzamali G."/>
            <person name="Williamson M."/>
            <person name="Park Y."/>
            <person name="Li B."/>
            <person name="Tanaka Y."/>
            <person name="Predel R."/>
            <person name="Neupert S."/>
            <person name="Schachtner J."/>
            <person name="Verleyen P."/>
            <person name="Raible F."/>
            <person name="Bork P."/>
            <person name="Friedrich M."/>
            <person name="Walden K.K."/>
            <person name="Robertson H.M."/>
            <person name="Angeli S."/>
            <person name="Foret S."/>
            <person name="Bucher G."/>
            <person name="Schuetz S."/>
            <person name="Maleszka R."/>
            <person name="Wimmer E.A."/>
            <person name="Beeman R.W."/>
            <person name="Lorenzen M."/>
            <person name="Tomoyasu Y."/>
            <person name="Miller S.C."/>
            <person name="Grossmann D."/>
            <person name="Bucher G."/>
        </authorList>
    </citation>
    <scope>NUCLEOTIDE SEQUENCE [LARGE SCALE GENOMIC DNA]</scope>
    <source>
        <strain evidence="11 12">Georgia GA2</strain>
    </source>
</reference>
<keyword evidence="12" id="KW-1185">Reference proteome</keyword>
<keyword evidence="7 10" id="KW-0472">Membrane</keyword>
<evidence type="ECO:0000256" key="7">
    <source>
        <dbReference type="ARBA" id="ARBA00023136"/>
    </source>
</evidence>
<keyword evidence="6 10" id="KW-1133">Transmembrane helix</keyword>
<name>D6WXE7_TRICA</name>
<keyword evidence="3 10" id="KW-0716">Sensory transduction</keyword>
<feature type="transmembrane region" description="Helical" evidence="10">
    <location>
        <begin position="321"/>
        <end position="338"/>
    </location>
</feature>
<feature type="transmembrane region" description="Helical" evidence="10">
    <location>
        <begin position="127"/>
        <end position="152"/>
    </location>
</feature>
<dbReference type="InParanoid" id="D6WXE7"/>
<dbReference type="PANTHER" id="PTHR21137">
    <property type="entry name" value="ODORANT RECEPTOR"/>
    <property type="match status" value="1"/>
</dbReference>
<sequence length="421" mass="48795">MAKLEYLTGATFTLKCAVLYPIDSNNPKIKKILYAVWAIFFILTFVTGFIQCFVFVCINPFDLVQEAMIIMSLVFYSTTFFYFIVFYKNWQNMVALVTNINKNFHRATDNVIEKISMDQASELSDKLAYVWTSSLAVGSVVPVVLAIATGNLEMPMPAWFPYDYNKSPVFEITYLWQVFCLITLAIIYGASDMFFPCITIIIGQQFKILASNFKNNFYTSLIKLGAEESIVQNFSKDIKTHEFRSFYIKYGNIFKILNNAKFQTLNRAFLKRNIKHHKLLLRFCEDLNKILNTFLLIRVSAIVFNLIFIGFNIIISTDRTLMLGFCNYFCFGSTELFIHTYSGQILTENADFLWTLYECPWYLCDVTYQKMLILVQMRVKRMVSTKAGNFFTMIAPSFIAFQRAVFSYITLLKEVTDLGKD</sequence>
<dbReference type="Pfam" id="PF02949">
    <property type="entry name" value="7tm_6"/>
    <property type="match status" value="1"/>
</dbReference>
<dbReference type="PANTHER" id="PTHR21137:SF35">
    <property type="entry name" value="ODORANT RECEPTOR 19A-RELATED"/>
    <property type="match status" value="1"/>
</dbReference>
<comment type="subcellular location">
    <subcellularLocation>
        <location evidence="1 10">Cell membrane</location>
        <topology evidence="1 10">Multi-pass membrane protein</topology>
    </subcellularLocation>
</comment>
<evidence type="ECO:0000313" key="12">
    <source>
        <dbReference type="Proteomes" id="UP000007266"/>
    </source>
</evidence>
<gene>
    <name evidence="11" type="primary">AUGUSTUS-3.0.2_05581</name>
    <name evidence="11" type="ORF">TcasGA2_TC005581</name>
</gene>
<feature type="transmembrane region" description="Helical" evidence="10">
    <location>
        <begin position="34"/>
        <end position="61"/>
    </location>
</feature>
<keyword evidence="5 10" id="KW-0552">Olfaction</keyword>
<dbReference type="GO" id="GO:0005549">
    <property type="term" value="F:odorant binding"/>
    <property type="evidence" value="ECO:0007669"/>
    <property type="project" value="InterPro"/>
</dbReference>
<reference evidence="11 12" key="2">
    <citation type="journal article" date="2010" name="Nucleic Acids Res.">
        <title>BeetleBase in 2010: revisions to provide comprehensive genomic information for Tribolium castaneum.</title>
        <authorList>
            <person name="Kim H.S."/>
            <person name="Murphy T."/>
            <person name="Xia J."/>
            <person name="Caragea D."/>
            <person name="Park Y."/>
            <person name="Beeman R.W."/>
            <person name="Lorenzen M.D."/>
            <person name="Butcher S."/>
            <person name="Manak J.R."/>
            <person name="Brown S.J."/>
        </authorList>
    </citation>
    <scope>GENOME REANNOTATION</scope>
    <source>
        <strain evidence="11 12">Georgia GA2</strain>
    </source>
</reference>
<evidence type="ECO:0000313" key="11">
    <source>
        <dbReference type="EMBL" id="EFA09166.2"/>
    </source>
</evidence>
<evidence type="ECO:0000256" key="10">
    <source>
        <dbReference type="RuleBase" id="RU351113"/>
    </source>
</evidence>
<proteinExistence type="inferred from homology"/>
<protein>
    <recommendedName>
        <fullName evidence="10">Odorant receptor</fullName>
    </recommendedName>
</protein>
<organism evidence="11 12">
    <name type="scientific">Tribolium castaneum</name>
    <name type="common">Red flour beetle</name>
    <dbReference type="NCBI Taxonomy" id="7070"/>
    <lineage>
        <taxon>Eukaryota</taxon>
        <taxon>Metazoa</taxon>
        <taxon>Ecdysozoa</taxon>
        <taxon>Arthropoda</taxon>
        <taxon>Hexapoda</taxon>
        <taxon>Insecta</taxon>
        <taxon>Pterygota</taxon>
        <taxon>Neoptera</taxon>
        <taxon>Endopterygota</taxon>
        <taxon>Coleoptera</taxon>
        <taxon>Polyphaga</taxon>
        <taxon>Cucujiformia</taxon>
        <taxon>Tenebrionidae</taxon>
        <taxon>Tenebrionidae incertae sedis</taxon>
        <taxon>Tribolium</taxon>
    </lineage>
</organism>
<evidence type="ECO:0000256" key="3">
    <source>
        <dbReference type="ARBA" id="ARBA00022606"/>
    </source>
</evidence>
<keyword evidence="9 10" id="KW-0807">Transducer</keyword>
<dbReference type="GO" id="GO:0007165">
    <property type="term" value="P:signal transduction"/>
    <property type="evidence" value="ECO:0007669"/>
    <property type="project" value="UniProtKB-KW"/>
</dbReference>
<evidence type="ECO:0000256" key="5">
    <source>
        <dbReference type="ARBA" id="ARBA00022725"/>
    </source>
</evidence>
<dbReference type="HOGENOM" id="CLU_033399_6_0_1"/>
<evidence type="ECO:0000256" key="9">
    <source>
        <dbReference type="ARBA" id="ARBA00023224"/>
    </source>
</evidence>
<evidence type="ECO:0000256" key="4">
    <source>
        <dbReference type="ARBA" id="ARBA00022692"/>
    </source>
</evidence>
<evidence type="ECO:0000256" key="6">
    <source>
        <dbReference type="ARBA" id="ARBA00022989"/>
    </source>
</evidence>
<keyword evidence="2" id="KW-1003">Cell membrane</keyword>
<feature type="transmembrane region" description="Helical" evidence="10">
    <location>
        <begin position="295"/>
        <end position="315"/>
    </location>
</feature>
<keyword evidence="8 10" id="KW-0675">Receptor</keyword>
<feature type="transmembrane region" description="Helical" evidence="10">
    <location>
        <begin position="172"/>
        <end position="190"/>
    </location>
</feature>
<keyword evidence="4 10" id="KW-0812">Transmembrane</keyword>
<feature type="transmembrane region" description="Helical" evidence="10">
    <location>
        <begin position="67"/>
        <end position="87"/>
    </location>
</feature>
<dbReference type="FunCoup" id="D6WXE7">
    <property type="interactions" value="53"/>
</dbReference>
<dbReference type="Proteomes" id="UP000007266">
    <property type="component" value="Linkage group 8"/>
</dbReference>
<evidence type="ECO:0000256" key="8">
    <source>
        <dbReference type="ARBA" id="ARBA00023170"/>
    </source>
</evidence>
<dbReference type="GO" id="GO:0050911">
    <property type="term" value="P:detection of chemical stimulus involved in sensory perception of smell"/>
    <property type="evidence" value="ECO:0000318"/>
    <property type="project" value="GO_Central"/>
</dbReference>
<dbReference type="GO" id="GO:0005886">
    <property type="term" value="C:plasma membrane"/>
    <property type="evidence" value="ECO:0000318"/>
    <property type="project" value="GO_Central"/>
</dbReference>